<dbReference type="GO" id="GO:0005739">
    <property type="term" value="C:mitochondrion"/>
    <property type="evidence" value="ECO:0007669"/>
    <property type="project" value="GOC"/>
</dbReference>
<dbReference type="InterPro" id="IPR036869">
    <property type="entry name" value="J_dom_sf"/>
</dbReference>
<dbReference type="Gene3D" id="1.10.287.110">
    <property type="entry name" value="DnaJ domain"/>
    <property type="match status" value="1"/>
</dbReference>
<dbReference type="InterPro" id="IPR018253">
    <property type="entry name" value="DnaJ_domain_CS"/>
</dbReference>
<dbReference type="Pfam" id="PF22774">
    <property type="entry name" value="DNAJC11_beta-barrel"/>
    <property type="match status" value="1"/>
</dbReference>
<dbReference type="Pfam" id="PF00226">
    <property type="entry name" value="DnaJ"/>
    <property type="match status" value="1"/>
</dbReference>
<dbReference type="InterPro" id="IPR024586">
    <property type="entry name" value="DnaJ-like_C11_C"/>
</dbReference>
<sequence>MEDLYNDRSLPAEPAHGSSSGHAANGHSHPMDDFASPRPTENDYYAILNVARTASDQDIKDSFQRLSRVFHPDHHSNAGSKETAQTKFHIVNRAFEVLSDPQLRAAYDEYGEEGLSTKREVGHRVKTPQETRDDFARLAREKKQLELENLVRSRTDIVINLDASRVFEQYHSPSPFQSRRKTSGFSVLDTLGRTEIMQLYMKNSFETNFGPRTQVIVGGNMTSRSGLGTGNIVGTIRHTFSDKVSMEVGTSILSPRTSIVKGTYNIDPLTYVAGTAHLRGSPGPAPVVLTFGRRVTKGATGYLTYRSGDWALGSWGPTIAHRQEPSSMSLGVTSTDTKDGYQVELRAGVARSHLLADRTWTLDDSTRLRVGACLSSGAGLSASIGGDRRITQYTKLGLAVEIGLQGGIAFNVKVMRLGQSVTIPILLSSEFSPKLAFWTAMAPICTIAALDLGYVKPKRRRERAEKLLEHRKVHAEFIANQRKEAEEAIHLLRESTLRKSKQEQDKDGLVIVEALYGNLSAGLVADVTIAVQALVNNSQLAMPGGHSKHHIMGFYDPCLGEKKQLRIRYEFQKRMHEVVVADLAHVAIPVRSHLIA</sequence>
<keyword evidence="2" id="KW-0472">Membrane</keyword>
<dbReference type="EMBL" id="JAIFTL010000030">
    <property type="protein sequence ID" value="KAG9325900.1"/>
    <property type="molecule type" value="Genomic_DNA"/>
</dbReference>
<comment type="caution">
    <text evidence="6">The sequence shown here is derived from an EMBL/GenBank/DDBJ whole genome shotgun (WGS) entry which is preliminary data.</text>
</comment>
<dbReference type="PANTHER" id="PTHR44157:SF1">
    <property type="entry name" value="DNAJ HOMOLOG SUBFAMILY C MEMBER 11"/>
    <property type="match status" value="1"/>
</dbReference>
<keyword evidence="3" id="KW-0143">Chaperone</keyword>
<dbReference type="Pfam" id="PF11875">
    <property type="entry name" value="DnaJ-like_C11_C"/>
    <property type="match status" value="1"/>
</dbReference>
<evidence type="ECO:0000313" key="6">
    <source>
        <dbReference type="EMBL" id="KAG9325900.1"/>
    </source>
</evidence>
<evidence type="ECO:0000313" key="7">
    <source>
        <dbReference type="Proteomes" id="UP000717515"/>
    </source>
</evidence>
<evidence type="ECO:0000259" key="5">
    <source>
        <dbReference type="PROSITE" id="PS50076"/>
    </source>
</evidence>
<dbReference type="PANTHER" id="PTHR44157">
    <property type="entry name" value="DNAJ HOMOLOG SUBFAMILY C MEMBER 11"/>
    <property type="match status" value="1"/>
</dbReference>
<evidence type="ECO:0000256" key="1">
    <source>
        <dbReference type="ARBA" id="ARBA00004370"/>
    </source>
</evidence>
<dbReference type="PROSITE" id="PS00636">
    <property type="entry name" value="DNAJ_1"/>
    <property type="match status" value="1"/>
</dbReference>
<dbReference type="InterPro" id="IPR001623">
    <property type="entry name" value="DnaJ_domain"/>
</dbReference>
<dbReference type="PRINTS" id="PR00625">
    <property type="entry name" value="JDOMAIN"/>
</dbReference>
<dbReference type="SMART" id="SM00271">
    <property type="entry name" value="DnaJ"/>
    <property type="match status" value="1"/>
</dbReference>
<proteinExistence type="predicted"/>
<accession>A0A9P8D1X2</accession>
<comment type="subcellular location">
    <subcellularLocation>
        <location evidence="1">Membrane</location>
    </subcellularLocation>
</comment>
<dbReference type="PROSITE" id="PS50076">
    <property type="entry name" value="DNAJ_2"/>
    <property type="match status" value="1"/>
</dbReference>
<gene>
    <name evidence="6" type="ORF">KVV02_001297</name>
</gene>
<dbReference type="CDD" id="cd06257">
    <property type="entry name" value="DnaJ"/>
    <property type="match status" value="1"/>
</dbReference>
<dbReference type="AlphaFoldDB" id="A0A9P8D1X2"/>
<name>A0A9P8D1X2_MORAP</name>
<feature type="compositionally biased region" description="Low complexity" evidence="4">
    <location>
        <begin position="15"/>
        <end position="28"/>
    </location>
</feature>
<protein>
    <recommendedName>
        <fullName evidence="5">J domain-containing protein</fullName>
    </recommendedName>
</protein>
<organism evidence="6 7">
    <name type="scientific">Mortierella alpina</name>
    <name type="common">Oleaginous fungus</name>
    <name type="synonym">Mortierella renispora</name>
    <dbReference type="NCBI Taxonomy" id="64518"/>
    <lineage>
        <taxon>Eukaryota</taxon>
        <taxon>Fungi</taxon>
        <taxon>Fungi incertae sedis</taxon>
        <taxon>Mucoromycota</taxon>
        <taxon>Mortierellomycotina</taxon>
        <taxon>Mortierellomycetes</taxon>
        <taxon>Mortierellales</taxon>
        <taxon>Mortierellaceae</taxon>
        <taxon>Mortierella</taxon>
    </lineage>
</organism>
<feature type="domain" description="J" evidence="5">
    <location>
        <begin position="43"/>
        <end position="111"/>
    </location>
</feature>
<dbReference type="GO" id="GO:0016020">
    <property type="term" value="C:membrane"/>
    <property type="evidence" value="ECO:0007669"/>
    <property type="project" value="UniProtKB-SubCell"/>
</dbReference>
<dbReference type="SUPFAM" id="SSF46565">
    <property type="entry name" value="Chaperone J-domain"/>
    <property type="match status" value="1"/>
</dbReference>
<evidence type="ECO:0000256" key="2">
    <source>
        <dbReference type="ARBA" id="ARBA00023136"/>
    </source>
</evidence>
<reference evidence="6" key="1">
    <citation type="submission" date="2021-07" db="EMBL/GenBank/DDBJ databases">
        <title>Draft genome of Mortierella alpina, strain LL118, isolated from an aspen leaf litter sample.</title>
        <authorList>
            <person name="Yang S."/>
            <person name="Vinatzer B.A."/>
        </authorList>
    </citation>
    <scope>NUCLEOTIDE SEQUENCE</scope>
    <source>
        <strain evidence="6">LL118</strain>
    </source>
</reference>
<dbReference type="InterPro" id="IPR055225">
    <property type="entry name" value="DNAJC11-like_beta-barrel"/>
</dbReference>
<evidence type="ECO:0000256" key="4">
    <source>
        <dbReference type="SAM" id="MobiDB-lite"/>
    </source>
</evidence>
<dbReference type="GO" id="GO:0042407">
    <property type="term" value="P:cristae formation"/>
    <property type="evidence" value="ECO:0007669"/>
    <property type="project" value="TreeGrafter"/>
</dbReference>
<feature type="region of interest" description="Disordered" evidence="4">
    <location>
        <begin position="1"/>
        <end position="38"/>
    </location>
</feature>
<dbReference type="InterPro" id="IPR052243">
    <property type="entry name" value="Mito_inner_membrane_organizer"/>
</dbReference>
<dbReference type="Proteomes" id="UP000717515">
    <property type="component" value="Unassembled WGS sequence"/>
</dbReference>
<evidence type="ECO:0000256" key="3">
    <source>
        <dbReference type="ARBA" id="ARBA00023186"/>
    </source>
</evidence>